<dbReference type="STRING" id="1503961.SAMN05421736_103198"/>
<evidence type="ECO:0000313" key="15">
    <source>
        <dbReference type="Proteomes" id="UP000198935"/>
    </source>
</evidence>
<dbReference type="Gene3D" id="3.20.20.70">
    <property type="entry name" value="Aldolase class I"/>
    <property type="match status" value="1"/>
</dbReference>
<evidence type="ECO:0000256" key="7">
    <source>
        <dbReference type="ARBA" id="ARBA00049157"/>
    </source>
</evidence>
<evidence type="ECO:0000256" key="6">
    <source>
        <dbReference type="ARBA" id="ARBA00023239"/>
    </source>
</evidence>
<dbReference type="GO" id="GO:0005829">
    <property type="term" value="C:cytosol"/>
    <property type="evidence" value="ECO:0007669"/>
    <property type="project" value="TreeGrafter"/>
</dbReference>
<feature type="binding site" evidence="9 11">
    <location>
        <position position="33"/>
    </location>
    <ligand>
        <name>substrate</name>
    </ligand>
</feature>
<dbReference type="CDD" id="cd04725">
    <property type="entry name" value="OMP_decarboxylase_like"/>
    <property type="match status" value="1"/>
</dbReference>
<dbReference type="InterPro" id="IPR001754">
    <property type="entry name" value="OMPdeCOase_dom"/>
</dbReference>
<organism evidence="14 15">
    <name type="scientific">Evansella caseinilytica</name>
    <dbReference type="NCBI Taxonomy" id="1503961"/>
    <lineage>
        <taxon>Bacteria</taxon>
        <taxon>Bacillati</taxon>
        <taxon>Bacillota</taxon>
        <taxon>Bacilli</taxon>
        <taxon>Bacillales</taxon>
        <taxon>Bacillaceae</taxon>
        <taxon>Evansella</taxon>
    </lineage>
</organism>
<sequence length="238" mass="25669">MQPNPLIIALDFPGKADTERFLRHFSGETLFVKVGMELFYKEGVPLIHDLKAAGHHLFLDLKLHDIPTTVRRAMKQLASLEVDIVNVHAMGGTAMMVAAQEGLDEGTPAGRGIPSCIAVTQLTSMTEKAMNEQLYIAGSLMDHVLHLCGQVKAAGLAGVVCSAQEVPAIREAIGSQFFTVTPGIRMAEDEVNDQHRVVTPADAAKLGADAIVVGRGITRAADPLAAYRAYETEWRNRG</sequence>
<feature type="binding site" evidence="9 11">
    <location>
        <position position="123"/>
    </location>
    <ligand>
        <name>substrate</name>
    </ligand>
</feature>
<comment type="function">
    <text evidence="1 9">Catalyzes the decarboxylation of orotidine 5'-monophosphate (OMP) to uridine 5'-monophosphate (UMP).</text>
</comment>
<evidence type="ECO:0000256" key="1">
    <source>
        <dbReference type="ARBA" id="ARBA00002356"/>
    </source>
</evidence>
<dbReference type="NCBIfam" id="NF001273">
    <property type="entry name" value="PRK00230.1"/>
    <property type="match status" value="1"/>
</dbReference>
<dbReference type="PANTHER" id="PTHR32119">
    <property type="entry name" value="OROTIDINE 5'-PHOSPHATE DECARBOXYLASE"/>
    <property type="match status" value="1"/>
</dbReference>
<comment type="similarity">
    <text evidence="8 9">Belongs to the OMP decarboxylase family. Type 1 subfamily.</text>
</comment>
<feature type="active site" description="For OMPdecase activity" evidence="10">
    <location>
        <position position="62"/>
    </location>
</feature>
<evidence type="ECO:0000313" key="14">
    <source>
        <dbReference type="EMBL" id="SDY74794.1"/>
    </source>
</evidence>
<dbReference type="InterPro" id="IPR018089">
    <property type="entry name" value="OMPdecase_AS"/>
</dbReference>
<feature type="active site" description="For OMPdecase activity" evidence="10">
    <location>
        <position position="60"/>
    </location>
</feature>
<comment type="subunit">
    <text evidence="3 9">Homodimer.</text>
</comment>
<dbReference type="HAMAP" id="MF_01200_B">
    <property type="entry name" value="OMPdecase_type1_B"/>
    <property type="match status" value="1"/>
</dbReference>
<evidence type="ECO:0000256" key="10">
    <source>
        <dbReference type="PIRSR" id="PIRSR614732-1"/>
    </source>
</evidence>
<dbReference type="InterPro" id="IPR011060">
    <property type="entry name" value="RibuloseP-bd_barrel"/>
</dbReference>
<dbReference type="OrthoDB" id="9806203at2"/>
<dbReference type="Proteomes" id="UP000198935">
    <property type="component" value="Unassembled WGS sequence"/>
</dbReference>
<evidence type="ECO:0000256" key="12">
    <source>
        <dbReference type="RuleBase" id="RU000512"/>
    </source>
</evidence>
<dbReference type="InterPro" id="IPR047596">
    <property type="entry name" value="OMPdecase_bac"/>
</dbReference>
<dbReference type="EMBL" id="FNPI01000003">
    <property type="protein sequence ID" value="SDY74794.1"/>
    <property type="molecule type" value="Genomic_DNA"/>
</dbReference>
<dbReference type="NCBIfam" id="TIGR01740">
    <property type="entry name" value="pyrF"/>
    <property type="match status" value="1"/>
</dbReference>
<name>A0A1H3MEP0_9BACI</name>
<dbReference type="GO" id="GO:0004590">
    <property type="term" value="F:orotidine-5'-phosphate decarboxylase activity"/>
    <property type="evidence" value="ECO:0007669"/>
    <property type="project" value="UniProtKB-UniRule"/>
</dbReference>
<feature type="binding site" evidence="9 11">
    <location>
        <position position="11"/>
    </location>
    <ligand>
        <name>substrate</name>
    </ligand>
</feature>
<keyword evidence="15" id="KW-1185">Reference proteome</keyword>
<dbReference type="EC" id="4.1.1.23" evidence="9"/>
<dbReference type="AlphaFoldDB" id="A0A1H3MEP0"/>
<dbReference type="PROSITE" id="PS00156">
    <property type="entry name" value="OMPDECASE"/>
    <property type="match status" value="1"/>
</dbReference>
<comment type="pathway">
    <text evidence="2 9 12">Pyrimidine metabolism; UMP biosynthesis via de novo pathway; UMP from orotate: step 2/2.</text>
</comment>
<dbReference type="GO" id="GO:0044205">
    <property type="term" value="P:'de novo' UMP biosynthetic process"/>
    <property type="evidence" value="ECO:0007669"/>
    <property type="project" value="UniProtKB-UniRule"/>
</dbReference>
<feature type="active site" description="Proton donor" evidence="9">
    <location>
        <position position="62"/>
    </location>
</feature>
<feature type="binding site" evidence="9">
    <location>
        <begin position="60"/>
        <end position="69"/>
    </location>
    <ligand>
        <name>substrate</name>
    </ligand>
</feature>
<comment type="catalytic activity">
    <reaction evidence="7 9 12">
        <text>orotidine 5'-phosphate + H(+) = UMP + CO2</text>
        <dbReference type="Rhea" id="RHEA:11596"/>
        <dbReference type="ChEBI" id="CHEBI:15378"/>
        <dbReference type="ChEBI" id="CHEBI:16526"/>
        <dbReference type="ChEBI" id="CHEBI:57538"/>
        <dbReference type="ChEBI" id="CHEBI:57865"/>
        <dbReference type="EC" id="4.1.1.23"/>
    </reaction>
</comment>
<feature type="binding site" evidence="9 11">
    <location>
        <position position="215"/>
    </location>
    <ligand>
        <name>substrate</name>
    </ligand>
</feature>
<feature type="active site" description="For OMPdecase activity" evidence="10">
    <location>
        <position position="65"/>
    </location>
</feature>
<evidence type="ECO:0000256" key="9">
    <source>
        <dbReference type="HAMAP-Rule" id="MF_01200"/>
    </source>
</evidence>
<protein>
    <recommendedName>
        <fullName evidence="9">Orotidine 5'-phosphate decarboxylase</fullName>
        <ecNumber evidence="9">4.1.1.23</ecNumber>
    </recommendedName>
    <alternativeName>
        <fullName evidence="9">OMP decarboxylase</fullName>
        <shortName evidence="9">OMPDCase</shortName>
        <shortName evidence="9">OMPdecase</shortName>
    </alternativeName>
</protein>
<feature type="binding site" evidence="9 11">
    <location>
        <position position="194"/>
    </location>
    <ligand>
        <name>substrate</name>
    </ligand>
</feature>
<evidence type="ECO:0000256" key="4">
    <source>
        <dbReference type="ARBA" id="ARBA00022793"/>
    </source>
</evidence>
<dbReference type="GO" id="GO:0006207">
    <property type="term" value="P:'de novo' pyrimidine nucleobase biosynthetic process"/>
    <property type="evidence" value="ECO:0007669"/>
    <property type="project" value="InterPro"/>
</dbReference>
<feature type="binding site" evidence="9 11">
    <location>
        <position position="185"/>
    </location>
    <ligand>
        <name>substrate</name>
    </ligand>
</feature>
<keyword evidence="6 9" id="KW-0456">Lyase</keyword>
<feature type="domain" description="Orotidine 5'-phosphate decarboxylase" evidence="13">
    <location>
        <begin position="5"/>
        <end position="230"/>
    </location>
</feature>
<evidence type="ECO:0000256" key="8">
    <source>
        <dbReference type="ARBA" id="ARBA00061012"/>
    </source>
</evidence>
<evidence type="ECO:0000256" key="5">
    <source>
        <dbReference type="ARBA" id="ARBA00022975"/>
    </source>
</evidence>
<dbReference type="InterPro" id="IPR014732">
    <property type="entry name" value="OMPdecase"/>
</dbReference>
<dbReference type="InterPro" id="IPR013785">
    <property type="entry name" value="Aldolase_TIM"/>
</dbReference>
<keyword evidence="5 9" id="KW-0665">Pyrimidine biosynthesis</keyword>
<reference evidence="15" key="1">
    <citation type="submission" date="2016-10" db="EMBL/GenBank/DDBJ databases">
        <authorList>
            <person name="Varghese N."/>
            <person name="Submissions S."/>
        </authorList>
    </citation>
    <scope>NUCLEOTIDE SEQUENCE [LARGE SCALE GENOMIC DNA]</scope>
    <source>
        <strain evidence="15">SP</strain>
    </source>
</reference>
<dbReference type="PANTHER" id="PTHR32119:SF2">
    <property type="entry name" value="OROTIDINE 5'-PHOSPHATE DECARBOXYLASE"/>
    <property type="match status" value="1"/>
</dbReference>
<keyword evidence="4 9" id="KW-0210">Decarboxylase</keyword>
<dbReference type="SMART" id="SM00934">
    <property type="entry name" value="OMPdecase"/>
    <property type="match status" value="1"/>
</dbReference>
<gene>
    <name evidence="9" type="primary">pyrF</name>
    <name evidence="14" type="ORF">SAMN05421736_103198</name>
</gene>
<evidence type="ECO:0000259" key="13">
    <source>
        <dbReference type="SMART" id="SM00934"/>
    </source>
</evidence>
<proteinExistence type="inferred from homology"/>
<dbReference type="FunFam" id="3.20.20.70:FF:000015">
    <property type="entry name" value="Orotidine 5'-phosphate decarboxylase"/>
    <property type="match status" value="1"/>
</dbReference>
<evidence type="ECO:0000256" key="3">
    <source>
        <dbReference type="ARBA" id="ARBA00011738"/>
    </source>
</evidence>
<dbReference type="UniPathway" id="UPA00070">
    <property type="reaction ID" value="UER00120"/>
</dbReference>
<dbReference type="Pfam" id="PF00215">
    <property type="entry name" value="OMPdecase"/>
    <property type="match status" value="1"/>
</dbReference>
<feature type="binding site" evidence="9 11">
    <location>
        <position position="214"/>
    </location>
    <ligand>
        <name>substrate</name>
    </ligand>
</feature>
<dbReference type="SUPFAM" id="SSF51366">
    <property type="entry name" value="Ribulose-phoshate binding barrel"/>
    <property type="match status" value="1"/>
</dbReference>
<evidence type="ECO:0000256" key="2">
    <source>
        <dbReference type="ARBA" id="ARBA00004861"/>
    </source>
</evidence>
<accession>A0A1H3MEP0</accession>
<evidence type="ECO:0000256" key="11">
    <source>
        <dbReference type="PIRSR" id="PIRSR614732-2"/>
    </source>
</evidence>